<dbReference type="eggNOG" id="COG2032">
    <property type="taxonomic scope" value="Bacteria"/>
</dbReference>
<dbReference type="HOGENOM" id="CLU_056632_8_1_5"/>
<dbReference type="InterPro" id="IPR024134">
    <property type="entry name" value="SOD_Cu/Zn_/chaperone"/>
</dbReference>
<evidence type="ECO:0000256" key="1">
    <source>
        <dbReference type="ARBA" id="ARBA00010457"/>
    </source>
</evidence>
<protein>
    <submittedName>
        <fullName evidence="4">Superoxide dismutase, Cu-Zn</fullName>
    </submittedName>
</protein>
<dbReference type="GO" id="GO:0006801">
    <property type="term" value="P:superoxide metabolic process"/>
    <property type="evidence" value="ECO:0007669"/>
    <property type="project" value="InterPro"/>
</dbReference>
<dbReference type="AlphaFoldDB" id="E0TFH3"/>
<dbReference type="GO" id="GO:0005507">
    <property type="term" value="F:copper ion binding"/>
    <property type="evidence" value="ECO:0007669"/>
    <property type="project" value="InterPro"/>
</dbReference>
<dbReference type="SUPFAM" id="SSF49329">
    <property type="entry name" value="Cu,Zn superoxide dismutase-like"/>
    <property type="match status" value="1"/>
</dbReference>
<proteinExistence type="inferred from homology"/>
<dbReference type="InterPro" id="IPR001424">
    <property type="entry name" value="SOD_Cu_Zn_dom"/>
</dbReference>
<dbReference type="Pfam" id="PF00080">
    <property type="entry name" value="Sod_Cu"/>
    <property type="match status" value="1"/>
</dbReference>
<feature type="signal peptide" evidence="2">
    <location>
        <begin position="1"/>
        <end position="20"/>
    </location>
</feature>
<feature type="domain" description="Superoxide dismutase copper/zinc binding" evidence="3">
    <location>
        <begin position="76"/>
        <end position="194"/>
    </location>
</feature>
<evidence type="ECO:0000313" key="4">
    <source>
        <dbReference type="EMBL" id="ADM10097.1"/>
    </source>
</evidence>
<evidence type="ECO:0000259" key="3">
    <source>
        <dbReference type="Pfam" id="PF00080"/>
    </source>
</evidence>
<dbReference type="InterPro" id="IPR036423">
    <property type="entry name" value="SOD-like_Cu/Zn_dom_sf"/>
</dbReference>
<reference evidence="4 5" key="2">
    <citation type="journal article" date="2011" name="J. Bacteriol.">
        <title>Complete genome sequence of strain HTCC2503T of Parvularcula bermudensis, the type species of the order "Parvularculales" in the class Alphaproteobacteria.</title>
        <authorList>
            <person name="Oh H.M."/>
            <person name="Kang I."/>
            <person name="Vergin K.L."/>
            <person name="Kang D."/>
            <person name="Rhee K.H."/>
            <person name="Giovannoni S.J."/>
            <person name="Cho J.C."/>
        </authorList>
    </citation>
    <scope>NUCLEOTIDE SEQUENCE [LARGE SCALE GENOMIC DNA]</scope>
    <source>
        <strain evidence="5">ATCC BAA-594 / HTCC2503 / KCTC 12087</strain>
    </source>
</reference>
<keyword evidence="5" id="KW-1185">Reference proteome</keyword>
<dbReference type="EMBL" id="CP002156">
    <property type="protein sequence ID" value="ADM10097.1"/>
    <property type="molecule type" value="Genomic_DNA"/>
</dbReference>
<dbReference type="Gene3D" id="2.60.40.200">
    <property type="entry name" value="Superoxide dismutase, copper/zinc binding domain"/>
    <property type="match status" value="1"/>
</dbReference>
<organism evidence="4 5">
    <name type="scientific">Parvularcula bermudensis (strain ATCC BAA-594 / HTCC2503 / KCTC 12087)</name>
    <dbReference type="NCBI Taxonomy" id="314260"/>
    <lineage>
        <taxon>Bacteria</taxon>
        <taxon>Pseudomonadati</taxon>
        <taxon>Pseudomonadota</taxon>
        <taxon>Alphaproteobacteria</taxon>
        <taxon>Parvularculales</taxon>
        <taxon>Parvularculaceae</taxon>
        <taxon>Parvularcula</taxon>
    </lineage>
</organism>
<dbReference type="RefSeq" id="WP_013301071.1">
    <property type="nucleotide sequence ID" value="NC_014414.1"/>
</dbReference>
<dbReference type="OrthoDB" id="5431326at2"/>
<dbReference type="KEGG" id="pbr:PB2503_10229"/>
<reference evidence="5" key="1">
    <citation type="submission" date="2010-08" db="EMBL/GenBank/DDBJ databases">
        <title>Genome sequence of Parvularcula bermudensis HTCC2503.</title>
        <authorList>
            <person name="Kang D.-M."/>
            <person name="Oh H.-M."/>
            <person name="Cho J.-C."/>
        </authorList>
    </citation>
    <scope>NUCLEOTIDE SEQUENCE [LARGE SCALE GENOMIC DNA]</scope>
    <source>
        <strain evidence="5">ATCC BAA-594 / HTCC2503 / KCTC 12087</strain>
    </source>
</reference>
<comment type="similarity">
    <text evidence="1">Belongs to the Cu-Zn superoxide dismutase family.</text>
</comment>
<accession>E0TFH3</accession>
<dbReference type="STRING" id="314260.PB2503_10229"/>
<dbReference type="Proteomes" id="UP000001302">
    <property type="component" value="Chromosome"/>
</dbReference>
<feature type="chain" id="PRO_5003140639" evidence="2">
    <location>
        <begin position="21"/>
        <end position="197"/>
    </location>
</feature>
<evidence type="ECO:0000256" key="2">
    <source>
        <dbReference type="SAM" id="SignalP"/>
    </source>
</evidence>
<sequence length="197" mass="19849">MPPYRPLRLLGASLALPLVACGNGTPPPSPESEAASPAMADHGPLAAAPGADALAADFIDPSGARIGTAFATPGPNGMVIRVDLEGLTQGFHAIHAHQVGDCSDPDAGFQASGGHINPAGVPHGFLNATGRSEADMPNIYAHGTGHLRAELFAEGLTADLGLDDDGFALIVHENPDDHETQPIGGAGGRVACAAFTN</sequence>
<dbReference type="PANTHER" id="PTHR10003">
    <property type="entry name" value="SUPEROXIDE DISMUTASE CU-ZN -RELATED"/>
    <property type="match status" value="1"/>
</dbReference>
<keyword evidence="2" id="KW-0732">Signal</keyword>
<name>E0TFH3_PARBH</name>
<evidence type="ECO:0000313" key="5">
    <source>
        <dbReference type="Proteomes" id="UP000001302"/>
    </source>
</evidence>
<gene>
    <name evidence="4" type="ordered locus">PB2503_10229</name>
</gene>